<comment type="caution">
    <text evidence="2">The sequence shown here is derived from an EMBL/GenBank/DDBJ whole genome shotgun (WGS) entry which is preliminary data.</text>
</comment>
<dbReference type="Pfam" id="PF00144">
    <property type="entry name" value="Beta-lactamase"/>
    <property type="match status" value="1"/>
</dbReference>
<name>A0ABW1P4M2_9PSEU</name>
<accession>A0ABW1P4M2</accession>
<dbReference type="Gene3D" id="3.40.710.10">
    <property type="entry name" value="DD-peptidase/beta-lactamase superfamily"/>
    <property type="match status" value="1"/>
</dbReference>
<dbReference type="PANTHER" id="PTHR46825:SF7">
    <property type="entry name" value="D-ALANYL-D-ALANINE CARBOXYPEPTIDASE"/>
    <property type="match status" value="1"/>
</dbReference>
<dbReference type="Proteomes" id="UP001596220">
    <property type="component" value="Unassembled WGS sequence"/>
</dbReference>
<dbReference type="PANTHER" id="PTHR46825">
    <property type="entry name" value="D-ALANYL-D-ALANINE-CARBOXYPEPTIDASE/ENDOPEPTIDASE AMPH"/>
    <property type="match status" value="1"/>
</dbReference>
<dbReference type="EC" id="3.-.-.-" evidence="2"/>
<dbReference type="EMBL" id="JBHSQO010000011">
    <property type="protein sequence ID" value="MFC6090285.1"/>
    <property type="molecule type" value="Genomic_DNA"/>
</dbReference>
<proteinExistence type="predicted"/>
<keyword evidence="2" id="KW-0378">Hydrolase</keyword>
<dbReference type="InterPro" id="IPR012338">
    <property type="entry name" value="Beta-lactam/transpept-like"/>
</dbReference>
<dbReference type="RefSeq" id="WP_380636144.1">
    <property type="nucleotide sequence ID" value="NZ_JBHSQO010000011.1"/>
</dbReference>
<keyword evidence="3" id="KW-1185">Reference proteome</keyword>
<organism evidence="2 3">
    <name type="scientific">Saccharothrix lopnurensis</name>
    <dbReference type="NCBI Taxonomy" id="1670621"/>
    <lineage>
        <taxon>Bacteria</taxon>
        <taxon>Bacillati</taxon>
        <taxon>Actinomycetota</taxon>
        <taxon>Actinomycetes</taxon>
        <taxon>Pseudonocardiales</taxon>
        <taxon>Pseudonocardiaceae</taxon>
        <taxon>Saccharothrix</taxon>
    </lineage>
</organism>
<dbReference type="SUPFAM" id="SSF56601">
    <property type="entry name" value="beta-lactamase/transpeptidase-like"/>
    <property type="match status" value="1"/>
</dbReference>
<evidence type="ECO:0000313" key="2">
    <source>
        <dbReference type="EMBL" id="MFC6090285.1"/>
    </source>
</evidence>
<protein>
    <submittedName>
        <fullName evidence="2">Serine hydrolase domain-containing protein</fullName>
        <ecNumber evidence="2">3.-.-.-</ecNumber>
    </submittedName>
</protein>
<dbReference type="InterPro" id="IPR001466">
    <property type="entry name" value="Beta-lactam-related"/>
</dbReference>
<gene>
    <name evidence="2" type="ORF">ACFP3R_13455</name>
</gene>
<feature type="domain" description="Beta-lactamase-related" evidence="1">
    <location>
        <begin position="28"/>
        <end position="330"/>
    </location>
</feature>
<sequence length="346" mass="36704">MGAGGTAVAAPGGDRIDREVVRGALDEMAATGAQGVQVRVVDGRRGFTARAGTARVGSPRPVPTDGRFRVGSVTKTFVSTVVLQLVGEGRVELDAPVSRYLPGLLPDGDRITVRHLLQHTSGLYNYTDALPLDPEDFDPIRYRTWTPAELVALSTARPLDFRPGTGWNYSNTNYVVVGLLVEKITGKPYGHAVEQRVLRPLGLRDTSVPGTRVGIPGPHAHGYARVRGEVVDITELNPSVAWAAGEMISTTEDLGRFVDALLDGRLLRPAQQREMLTTVQGYGLGIEATELPCGVTTWGHGGGIPGYSTLVASTPDTATRLTASVTSSPDGGPVNGAEELLTEVFC</sequence>
<evidence type="ECO:0000259" key="1">
    <source>
        <dbReference type="Pfam" id="PF00144"/>
    </source>
</evidence>
<dbReference type="GO" id="GO:0016787">
    <property type="term" value="F:hydrolase activity"/>
    <property type="evidence" value="ECO:0007669"/>
    <property type="project" value="UniProtKB-KW"/>
</dbReference>
<reference evidence="3" key="1">
    <citation type="journal article" date="2019" name="Int. J. Syst. Evol. Microbiol.">
        <title>The Global Catalogue of Microorganisms (GCM) 10K type strain sequencing project: providing services to taxonomists for standard genome sequencing and annotation.</title>
        <authorList>
            <consortium name="The Broad Institute Genomics Platform"/>
            <consortium name="The Broad Institute Genome Sequencing Center for Infectious Disease"/>
            <person name="Wu L."/>
            <person name="Ma J."/>
        </authorList>
    </citation>
    <scope>NUCLEOTIDE SEQUENCE [LARGE SCALE GENOMIC DNA]</scope>
    <source>
        <strain evidence="3">CGMCC 4.7246</strain>
    </source>
</reference>
<evidence type="ECO:0000313" key="3">
    <source>
        <dbReference type="Proteomes" id="UP001596220"/>
    </source>
</evidence>
<dbReference type="InterPro" id="IPR050491">
    <property type="entry name" value="AmpC-like"/>
</dbReference>